<proteinExistence type="predicted"/>
<evidence type="ECO:0000256" key="1">
    <source>
        <dbReference type="SAM" id="SignalP"/>
    </source>
</evidence>
<protein>
    <recommendedName>
        <fullName evidence="4">Cnidarian restricted protein</fullName>
    </recommendedName>
</protein>
<reference evidence="2" key="1">
    <citation type="submission" date="2021-01" db="UniProtKB">
        <authorList>
            <consortium name="EnsemblMetazoa"/>
        </authorList>
    </citation>
    <scope>IDENTIFICATION</scope>
</reference>
<keyword evidence="1" id="KW-0732">Signal</keyword>
<accession>A0A7M6DNS7</accession>
<dbReference type="EnsemblMetazoa" id="CLYHEMT018673.1">
    <property type="protein sequence ID" value="CLYHEMP018673.1"/>
    <property type="gene ID" value="CLYHEMG018673"/>
</dbReference>
<sequence>MVNFQGKATSGILLLCLCTTLVNSLRPAISIDVINSACKTKASSECINVVESIAVYTECWKREFRNCNRGFSALNRLSGHCVKVKKESIICYLDEDEVEQCFNAVYTIEQCSN</sequence>
<organism evidence="2 3">
    <name type="scientific">Clytia hemisphaerica</name>
    <dbReference type="NCBI Taxonomy" id="252671"/>
    <lineage>
        <taxon>Eukaryota</taxon>
        <taxon>Metazoa</taxon>
        <taxon>Cnidaria</taxon>
        <taxon>Hydrozoa</taxon>
        <taxon>Hydroidolina</taxon>
        <taxon>Leptothecata</taxon>
        <taxon>Obeliida</taxon>
        <taxon>Clytiidae</taxon>
        <taxon>Clytia</taxon>
    </lineage>
</organism>
<feature type="chain" id="PRO_5029497621" description="Cnidarian restricted protein" evidence="1">
    <location>
        <begin position="25"/>
        <end position="113"/>
    </location>
</feature>
<keyword evidence="3" id="KW-1185">Reference proteome</keyword>
<evidence type="ECO:0000313" key="2">
    <source>
        <dbReference type="EnsemblMetazoa" id="CLYHEMP018673.1"/>
    </source>
</evidence>
<dbReference type="Proteomes" id="UP000594262">
    <property type="component" value="Unplaced"/>
</dbReference>
<evidence type="ECO:0000313" key="3">
    <source>
        <dbReference type="Proteomes" id="UP000594262"/>
    </source>
</evidence>
<dbReference type="AlphaFoldDB" id="A0A7M6DNS7"/>
<evidence type="ECO:0008006" key="4">
    <source>
        <dbReference type="Google" id="ProtNLM"/>
    </source>
</evidence>
<name>A0A7M6DNS7_9CNID</name>
<feature type="signal peptide" evidence="1">
    <location>
        <begin position="1"/>
        <end position="24"/>
    </location>
</feature>